<reference evidence="12 13" key="1">
    <citation type="journal article" date="2015" name="Nature">
        <title>rRNA introns, odd ribosomes, and small enigmatic genomes across a large radiation of phyla.</title>
        <authorList>
            <person name="Brown C.T."/>
            <person name="Hug L.A."/>
            <person name="Thomas B.C."/>
            <person name="Sharon I."/>
            <person name="Castelle C.J."/>
            <person name="Singh A."/>
            <person name="Wilkins M.J."/>
            <person name="Williams K.H."/>
            <person name="Banfield J.F."/>
        </authorList>
    </citation>
    <scope>NUCLEOTIDE SEQUENCE [LARGE SCALE GENOMIC DNA]</scope>
</reference>
<comment type="similarity">
    <text evidence="1 10">Belongs to the GatB/GatE family. GatB subfamily.</text>
</comment>
<proteinExistence type="inferred from homology"/>
<dbReference type="Gene3D" id="1.10.150.380">
    <property type="entry name" value="GatB domain, N-terminal subdomain"/>
    <property type="match status" value="1"/>
</dbReference>
<dbReference type="Pfam" id="PF02637">
    <property type="entry name" value="GatB_Yqey"/>
    <property type="match status" value="1"/>
</dbReference>
<dbReference type="GO" id="GO:0006412">
    <property type="term" value="P:translation"/>
    <property type="evidence" value="ECO:0007669"/>
    <property type="project" value="UniProtKB-UniRule"/>
</dbReference>
<dbReference type="SMART" id="SM00845">
    <property type="entry name" value="GatB_Yqey"/>
    <property type="match status" value="1"/>
</dbReference>
<dbReference type="GO" id="GO:0016740">
    <property type="term" value="F:transferase activity"/>
    <property type="evidence" value="ECO:0007669"/>
    <property type="project" value="UniProtKB-KW"/>
</dbReference>
<dbReference type="InterPro" id="IPR017958">
    <property type="entry name" value="Gln-tRNA_amidoTrfase_suB_CS"/>
</dbReference>
<dbReference type="InterPro" id="IPR006075">
    <property type="entry name" value="Asn/Gln-tRNA_Trfase_suB/E_cat"/>
</dbReference>
<dbReference type="NCBIfam" id="TIGR00133">
    <property type="entry name" value="gatB"/>
    <property type="match status" value="1"/>
</dbReference>
<dbReference type="InterPro" id="IPR042114">
    <property type="entry name" value="GatB_C_1"/>
</dbReference>
<organism evidence="12 13">
    <name type="scientific">Candidatus Jorgensenbacteria bacterium GW2011_GWA2_45_9</name>
    <dbReference type="NCBI Taxonomy" id="1618663"/>
    <lineage>
        <taxon>Bacteria</taxon>
        <taxon>Candidatus Joergenseniibacteriota</taxon>
    </lineage>
</organism>
<comment type="catalytic activity">
    <reaction evidence="8 10">
        <text>L-aspartyl-tRNA(Asn) + L-glutamine + ATP + H2O = L-asparaginyl-tRNA(Asn) + L-glutamate + ADP + phosphate + 2 H(+)</text>
        <dbReference type="Rhea" id="RHEA:14513"/>
        <dbReference type="Rhea" id="RHEA-COMP:9674"/>
        <dbReference type="Rhea" id="RHEA-COMP:9677"/>
        <dbReference type="ChEBI" id="CHEBI:15377"/>
        <dbReference type="ChEBI" id="CHEBI:15378"/>
        <dbReference type="ChEBI" id="CHEBI:29985"/>
        <dbReference type="ChEBI" id="CHEBI:30616"/>
        <dbReference type="ChEBI" id="CHEBI:43474"/>
        <dbReference type="ChEBI" id="CHEBI:58359"/>
        <dbReference type="ChEBI" id="CHEBI:78515"/>
        <dbReference type="ChEBI" id="CHEBI:78516"/>
        <dbReference type="ChEBI" id="CHEBI:456216"/>
    </reaction>
</comment>
<dbReference type="Pfam" id="PF02934">
    <property type="entry name" value="GatB_N"/>
    <property type="match status" value="1"/>
</dbReference>
<dbReference type="NCBIfam" id="NF004014">
    <property type="entry name" value="PRK05477.1-4"/>
    <property type="match status" value="1"/>
</dbReference>
<protein>
    <recommendedName>
        <fullName evidence="10">Aspartyl/glutamyl-tRNA(Asn/Gln) amidotransferase subunit B</fullName>
        <shortName evidence="10">Asp/Glu-ADT subunit B</shortName>
        <ecNumber evidence="10">6.3.5.-</ecNumber>
    </recommendedName>
</protein>
<dbReference type="InterPro" id="IPR018027">
    <property type="entry name" value="Asn/Gln_amidotransferase"/>
</dbReference>
<dbReference type="SUPFAM" id="SSF89095">
    <property type="entry name" value="GatB/YqeY motif"/>
    <property type="match status" value="1"/>
</dbReference>
<evidence type="ECO:0000259" key="11">
    <source>
        <dbReference type="SMART" id="SM00845"/>
    </source>
</evidence>
<dbReference type="SUPFAM" id="SSF55931">
    <property type="entry name" value="Glutamine synthetase/guanido kinase"/>
    <property type="match status" value="1"/>
</dbReference>
<dbReference type="InterPro" id="IPR017959">
    <property type="entry name" value="Asn/Gln-tRNA_amidoTrfase_suB/E"/>
</dbReference>
<keyword evidence="5 10" id="KW-0067">ATP-binding</keyword>
<evidence type="ECO:0000313" key="13">
    <source>
        <dbReference type="Proteomes" id="UP000034727"/>
    </source>
</evidence>
<comment type="caution">
    <text evidence="12">The sequence shown here is derived from an EMBL/GenBank/DDBJ whole genome shotgun (WGS) entry which is preliminary data.</text>
</comment>
<evidence type="ECO:0000256" key="9">
    <source>
        <dbReference type="ARBA" id="ARBA00047913"/>
    </source>
</evidence>
<keyword evidence="4 10" id="KW-0547">Nucleotide-binding</keyword>
<dbReference type="EMBL" id="LCLJ01000002">
    <property type="protein sequence ID" value="KKU15816.1"/>
    <property type="molecule type" value="Genomic_DNA"/>
</dbReference>
<evidence type="ECO:0000256" key="4">
    <source>
        <dbReference type="ARBA" id="ARBA00022741"/>
    </source>
</evidence>
<dbReference type="AlphaFoldDB" id="A0A0G1N5C5"/>
<accession>A0A0G1N5C5</accession>
<dbReference type="GO" id="GO:0050567">
    <property type="term" value="F:glutaminyl-tRNA synthase (glutamine-hydrolyzing) activity"/>
    <property type="evidence" value="ECO:0007669"/>
    <property type="project" value="UniProtKB-UniRule"/>
</dbReference>
<comment type="subunit">
    <text evidence="2 10">Heterotrimer of A, B and C subunits.</text>
</comment>
<dbReference type="GO" id="GO:0050566">
    <property type="term" value="F:asparaginyl-tRNA synthase (glutamine-hydrolyzing) activity"/>
    <property type="evidence" value="ECO:0007669"/>
    <property type="project" value="RHEA"/>
</dbReference>
<dbReference type="InterPro" id="IPR003789">
    <property type="entry name" value="Asn/Gln_tRNA_amidoTrase-B-like"/>
</dbReference>
<dbReference type="GO" id="GO:0005524">
    <property type="term" value="F:ATP binding"/>
    <property type="evidence" value="ECO:0007669"/>
    <property type="project" value="UniProtKB-KW"/>
</dbReference>
<keyword evidence="12" id="KW-0808">Transferase</keyword>
<dbReference type="InterPro" id="IPR004413">
    <property type="entry name" value="GatB"/>
</dbReference>
<dbReference type="PROSITE" id="PS01234">
    <property type="entry name" value="GATB"/>
    <property type="match status" value="1"/>
</dbReference>
<comment type="function">
    <text evidence="7 10">Allows the formation of correctly charged Asn-tRNA(Asn) or Gln-tRNA(Gln) through the transamidation of misacylated Asp-tRNA(Asn) or Glu-tRNA(Gln) in organisms which lack either or both of asparaginyl-tRNA or glutaminyl-tRNA synthetases. The reaction takes place in the presence of glutamine and ATP through an activated phospho-Asp-tRNA(Asn) or phospho-Glu-tRNA(Gln).</text>
</comment>
<dbReference type="PATRIC" id="fig|1618663.3.peg.72"/>
<keyword evidence="3 10" id="KW-0436">Ligase</keyword>
<keyword evidence="6 10" id="KW-0648">Protein biosynthesis</keyword>
<evidence type="ECO:0000256" key="8">
    <source>
        <dbReference type="ARBA" id="ARBA00047380"/>
    </source>
</evidence>
<evidence type="ECO:0000256" key="5">
    <source>
        <dbReference type="ARBA" id="ARBA00022840"/>
    </source>
</evidence>
<evidence type="ECO:0000256" key="6">
    <source>
        <dbReference type="ARBA" id="ARBA00022917"/>
    </source>
</evidence>
<evidence type="ECO:0000256" key="7">
    <source>
        <dbReference type="ARBA" id="ARBA00024799"/>
    </source>
</evidence>
<dbReference type="Gene3D" id="1.10.10.410">
    <property type="match status" value="1"/>
</dbReference>
<dbReference type="NCBIfam" id="NF004012">
    <property type="entry name" value="PRK05477.1-2"/>
    <property type="match status" value="1"/>
</dbReference>
<evidence type="ECO:0000256" key="3">
    <source>
        <dbReference type="ARBA" id="ARBA00022598"/>
    </source>
</evidence>
<dbReference type="HAMAP" id="MF_00121">
    <property type="entry name" value="GatB"/>
    <property type="match status" value="1"/>
</dbReference>
<evidence type="ECO:0000256" key="10">
    <source>
        <dbReference type="HAMAP-Rule" id="MF_00121"/>
    </source>
</evidence>
<feature type="domain" description="Asn/Gln amidotransferase" evidence="11">
    <location>
        <begin position="327"/>
        <end position="479"/>
    </location>
</feature>
<dbReference type="InterPro" id="IPR023168">
    <property type="entry name" value="GatB_Yqey_C_2"/>
</dbReference>
<gene>
    <name evidence="10" type="primary">gatB</name>
    <name evidence="12" type="ORF">UX22_C0002G0008</name>
</gene>
<sequence length="481" mass="54042">MNYIPVIGLEIHAELKTKSKMFCSCLNDPDETRPNINVCPVCLGHPGTLPTANEEAVKSILRFGAAIGGVIARKSHFDRKSYFYPDLPKGYQISQYNEPLVSSGMVAGVAVRRVHLEEDTGTLGHDERITSSGASERVSLVNFNRAGVPLMEIVTEPSIRTAAQALEFAKELRVILRYLRVSDADMEKGQMRVEVNISVRREDTEEMGTKVEIKNINSFKAAADAVLYEIKRQTEIIGKGEKVIQETRGWNEARRATVSQRTKESAHDYRYFPEPDLIPLVFSAEYIDEIKSTLPELPKEKRARFIKEFKLSESQAKELADEISLADFFEQAASELANKTTAPDFQLLFNYLSTDFKGILKSEKKEINELKVPPEHFAHLILLLQQKISSRMAKDLLLKMHDSGEDPETILNQEGLEFMDDDDALLRVVHKVLGENGSAVSDYKKGQSNALRFLVGRAMAETKGQGNPQKLRALFEKHIGN</sequence>
<evidence type="ECO:0000256" key="2">
    <source>
        <dbReference type="ARBA" id="ARBA00011123"/>
    </source>
</evidence>
<dbReference type="InterPro" id="IPR014746">
    <property type="entry name" value="Gln_synth/guanido_kin_cat_dom"/>
</dbReference>
<dbReference type="EC" id="6.3.5.-" evidence="10"/>
<dbReference type="PANTHER" id="PTHR11659">
    <property type="entry name" value="GLUTAMYL-TRNA GLN AMIDOTRANSFERASE SUBUNIT B MITOCHONDRIAL AND PROKARYOTIC PET112-RELATED"/>
    <property type="match status" value="1"/>
</dbReference>
<comment type="catalytic activity">
    <reaction evidence="9 10">
        <text>L-glutamyl-tRNA(Gln) + L-glutamine + ATP + H2O = L-glutaminyl-tRNA(Gln) + L-glutamate + ADP + phosphate + H(+)</text>
        <dbReference type="Rhea" id="RHEA:17521"/>
        <dbReference type="Rhea" id="RHEA-COMP:9681"/>
        <dbReference type="Rhea" id="RHEA-COMP:9684"/>
        <dbReference type="ChEBI" id="CHEBI:15377"/>
        <dbReference type="ChEBI" id="CHEBI:15378"/>
        <dbReference type="ChEBI" id="CHEBI:29985"/>
        <dbReference type="ChEBI" id="CHEBI:30616"/>
        <dbReference type="ChEBI" id="CHEBI:43474"/>
        <dbReference type="ChEBI" id="CHEBI:58359"/>
        <dbReference type="ChEBI" id="CHEBI:78520"/>
        <dbReference type="ChEBI" id="CHEBI:78521"/>
        <dbReference type="ChEBI" id="CHEBI:456216"/>
    </reaction>
</comment>
<evidence type="ECO:0000256" key="1">
    <source>
        <dbReference type="ARBA" id="ARBA00005306"/>
    </source>
</evidence>
<name>A0A0G1N5C5_9BACT</name>
<dbReference type="Proteomes" id="UP000034727">
    <property type="component" value="Unassembled WGS sequence"/>
</dbReference>
<evidence type="ECO:0000313" key="12">
    <source>
        <dbReference type="EMBL" id="KKU15816.1"/>
    </source>
</evidence>